<dbReference type="InterPro" id="IPR048814">
    <property type="entry name" value="Per1-3_PAS-A"/>
</dbReference>
<evidence type="ECO:0000256" key="5">
    <source>
        <dbReference type="SAM" id="MobiDB-lite"/>
    </source>
</evidence>
<dbReference type="InterPro" id="IPR050760">
    <property type="entry name" value="Period_circadian_regulator"/>
</dbReference>
<feature type="compositionally biased region" description="Basic and acidic residues" evidence="5">
    <location>
        <begin position="41"/>
        <end position="55"/>
    </location>
</feature>
<proteinExistence type="predicted"/>
<feature type="compositionally biased region" description="Low complexity" evidence="5">
    <location>
        <begin position="1"/>
        <end position="13"/>
    </location>
</feature>
<feature type="domain" description="PAS" evidence="6">
    <location>
        <begin position="259"/>
        <end position="302"/>
    </location>
</feature>
<dbReference type="PANTHER" id="PTHR11269">
    <property type="entry name" value="PERIOD CIRCADIAN PROTEIN"/>
    <property type="match status" value="1"/>
</dbReference>
<reference evidence="7" key="1">
    <citation type="submission" date="2025-08" db="UniProtKB">
        <authorList>
            <consortium name="Ensembl"/>
        </authorList>
    </citation>
    <scope>IDENTIFICATION</scope>
</reference>
<dbReference type="AlphaFoldDB" id="A0A8C3G2D6"/>
<dbReference type="GO" id="GO:0000122">
    <property type="term" value="P:negative regulation of transcription by RNA polymerase II"/>
    <property type="evidence" value="ECO:0007669"/>
    <property type="project" value="TreeGrafter"/>
</dbReference>
<evidence type="ECO:0000259" key="6">
    <source>
        <dbReference type="PROSITE" id="PS50112"/>
    </source>
</evidence>
<sequence length="349" mass="39241">MKSSGSSGSGTESHGNESHGHESVGSSNGTSKDSALLESSESNKRSVESAKAKTQKEMIKTLKELKLHLPVEKRHKSKSSTLNTIKYALRCVKQVQANEEYYQLLMTNDGQPSGLDVSSYTIEEMDILYAHANKNTPLIDFSVITGRIVYISDQAASILNCKREVFKNSKFVEFLTPQDVSVFHSFTTPYRLPSWSMCTGAGEYLDGSVPMQRFRISKQWPLVRSLNSTSFLFLKAPRIPTDKRIFTTTHTPSCLFQDVDERAVPLLGYLPQDLIGTSILLHLHPNDRPIMLAIHKKILQFAGQPFDHSSVRFCARNGEYIILDTSWSSFVNPWSRKVSFIIGRHKVCM</sequence>
<dbReference type="CDD" id="cd00130">
    <property type="entry name" value="PAS"/>
    <property type="match status" value="1"/>
</dbReference>
<dbReference type="InterPro" id="IPR035965">
    <property type="entry name" value="PAS-like_dom_sf"/>
</dbReference>
<dbReference type="SMART" id="SM00091">
    <property type="entry name" value="PAS"/>
    <property type="match status" value="2"/>
</dbReference>
<feature type="compositionally biased region" description="Polar residues" evidence="5">
    <location>
        <begin position="30"/>
        <end position="40"/>
    </location>
</feature>
<dbReference type="PROSITE" id="PS50112">
    <property type="entry name" value="PAS"/>
    <property type="match status" value="1"/>
</dbReference>
<dbReference type="GO" id="GO:0005737">
    <property type="term" value="C:cytoplasm"/>
    <property type="evidence" value="ECO:0007669"/>
    <property type="project" value="TreeGrafter"/>
</dbReference>
<evidence type="ECO:0000256" key="1">
    <source>
        <dbReference type="ARBA" id="ARBA00004123"/>
    </source>
</evidence>
<accession>A0A8C3G2D6</accession>
<comment type="subcellular location">
    <subcellularLocation>
        <location evidence="1">Nucleus</location>
    </subcellularLocation>
</comment>
<dbReference type="InterPro" id="IPR000014">
    <property type="entry name" value="PAS"/>
</dbReference>
<feature type="region of interest" description="Disordered" evidence="5">
    <location>
        <begin position="1"/>
        <end position="55"/>
    </location>
</feature>
<evidence type="ECO:0000313" key="8">
    <source>
        <dbReference type="Proteomes" id="UP000694565"/>
    </source>
</evidence>
<keyword evidence="2" id="KW-0539">Nucleus</keyword>
<dbReference type="GO" id="GO:0043153">
    <property type="term" value="P:entrainment of circadian clock by photoperiod"/>
    <property type="evidence" value="ECO:0007669"/>
    <property type="project" value="TreeGrafter"/>
</dbReference>
<evidence type="ECO:0000256" key="3">
    <source>
        <dbReference type="ARBA" id="ARBA00039684"/>
    </source>
</evidence>
<evidence type="ECO:0000256" key="2">
    <source>
        <dbReference type="ARBA" id="ARBA00023242"/>
    </source>
</evidence>
<dbReference type="GO" id="GO:0000976">
    <property type="term" value="F:transcription cis-regulatory region binding"/>
    <property type="evidence" value="ECO:0007669"/>
    <property type="project" value="TreeGrafter"/>
</dbReference>
<dbReference type="GeneTree" id="ENSGT00940000156342"/>
<organism evidence="7 8">
    <name type="scientific">Cyclopterus lumpus</name>
    <name type="common">Lumpsucker</name>
    <dbReference type="NCBI Taxonomy" id="8103"/>
    <lineage>
        <taxon>Eukaryota</taxon>
        <taxon>Metazoa</taxon>
        <taxon>Chordata</taxon>
        <taxon>Craniata</taxon>
        <taxon>Vertebrata</taxon>
        <taxon>Euteleostomi</taxon>
        <taxon>Actinopterygii</taxon>
        <taxon>Neopterygii</taxon>
        <taxon>Teleostei</taxon>
        <taxon>Neoteleostei</taxon>
        <taxon>Acanthomorphata</taxon>
        <taxon>Eupercaria</taxon>
        <taxon>Perciformes</taxon>
        <taxon>Cottioidei</taxon>
        <taxon>Cottales</taxon>
        <taxon>Cyclopteridae</taxon>
        <taxon>Cyclopterus</taxon>
    </lineage>
</organism>
<dbReference type="Pfam" id="PF08447">
    <property type="entry name" value="PAS_3"/>
    <property type="match status" value="1"/>
</dbReference>
<dbReference type="SUPFAM" id="SSF55785">
    <property type="entry name" value="PYP-like sensor domain (PAS domain)"/>
    <property type="match status" value="1"/>
</dbReference>
<dbReference type="Gene3D" id="3.30.450.20">
    <property type="entry name" value="PAS domain"/>
    <property type="match status" value="2"/>
</dbReference>
<dbReference type="GO" id="GO:0001222">
    <property type="term" value="F:transcription corepressor binding"/>
    <property type="evidence" value="ECO:0007669"/>
    <property type="project" value="TreeGrafter"/>
</dbReference>
<dbReference type="Proteomes" id="UP000694565">
    <property type="component" value="Unplaced"/>
</dbReference>
<dbReference type="InterPro" id="IPR013655">
    <property type="entry name" value="PAS_fold_3"/>
</dbReference>
<evidence type="ECO:0000313" key="7">
    <source>
        <dbReference type="Ensembl" id="ENSCLMP00005029387.1"/>
    </source>
</evidence>
<protein>
    <recommendedName>
        <fullName evidence="3">Period circadian protein homolog 2</fullName>
    </recommendedName>
    <alternativeName>
        <fullName evidence="4">Circadian clock protein PERIOD 2</fullName>
    </alternativeName>
</protein>
<name>A0A8C3G2D6_CYCLU</name>
<dbReference type="InterPro" id="IPR057310">
    <property type="entry name" value="PER1-3_bHLH"/>
</dbReference>
<dbReference type="GO" id="GO:0005634">
    <property type="term" value="C:nucleus"/>
    <property type="evidence" value="ECO:0007669"/>
    <property type="project" value="UniProtKB-SubCell"/>
</dbReference>
<dbReference type="Pfam" id="PF23170">
    <property type="entry name" value="bHLH_PER"/>
    <property type="match status" value="1"/>
</dbReference>
<dbReference type="PANTHER" id="PTHR11269:SF9">
    <property type="entry name" value="PERIOD CIRCADIAN PROTEIN HOMOLOG 2"/>
    <property type="match status" value="1"/>
</dbReference>
<dbReference type="Pfam" id="PF21353">
    <property type="entry name" value="Per3-like_PAS-A"/>
    <property type="match status" value="1"/>
</dbReference>
<reference evidence="7" key="2">
    <citation type="submission" date="2025-09" db="UniProtKB">
        <authorList>
            <consortium name="Ensembl"/>
        </authorList>
    </citation>
    <scope>IDENTIFICATION</scope>
</reference>
<evidence type="ECO:0000256" key="4">
    <source>
        <dbReference type="ARBA" id="ARBA00042893"/>
    </source>
</evidence>
<dbReference type="GO" id="GO:0032922">
    <property type="term" value="P:circadian regulation of gene expression"/>
    <property type="evidence" value="ECO:0007669"/>
    <property type="project" value="TreeGrafter"/>
</dbReference>
<dbReference type="Ensembl" id="ENSCLMT00005030727.1">
    <property type="protein sequence ID" value="ENSCLMP00005029387.1"/>
    <property type="gene ID" value="ENSCLMG00005014179.1"/>
</dbReference>
<keyword evidence="8" id="KW-1185">Reference proteome</keyword>